<sequence length="205" mass="22977">MASLIHTDTFFLDTFALRQWDDPEFAGARLSCDKQQFVQKVQAAYAGGQPLVAGYAPFCKHIFIRNYTGATVGALPITDDNRHLLQSAYTRRRPDELAVLVRWLPAAAVRATEAAWLDVILYSREQLAKEYEAMPTKQGAGQELPDAPWGIISIKAQDEDYETPMQPITMMRNALGKEEGGSGVPLDREKYEQATAYWQAHAQIQ</sequence>
<dbReference type="KEGG" id="cvr:CHLNCDRAFT_137929"/>
<dbReference type="EMBL" id="GL433836">
    <property type="protein sequence ID" value="EFN59411.1"/>
    <property type="molecule type" value="Genomic_DNA"/>
</dbReference>
<accession>E1Z4V3</accession>
<dbReference type="Pfam" id="PF11539">
    <property type="entry name" value="DUF3228"/>
    <property type="match status" value="1"/>
</dbReference>
<protein>
    <recommendedName>
        <fullName evidence="3">Flagellar associated protein</fullName>
    </recommendedName>
</protein>
<proteinExistence type="predicted"/>
<dbReference type="PANTHER" id="PTHR38666:SF2">
    <property type="entry name" value="FLAGELLAR ASSOCIATED PROTEIN"/>
    <property type="match status" value="1"/>
</dbReference>
<keyword evidence="2" id="KW-1185">Reference proteome</keyword>
<dbReference type="AlphaFoldDB" id="E1Z4V3"/>
<dbReference type="GeneID" id="17358775"/>
<dbReference type="InParanoid" id="E1Z4V3"/>
<dbReference type="Gene3D" id="3.30.2310.50">
    <property type="entry name" value="Protein of unknown function (DUF3228), domain 1"/>
    <property type="match status" value="2"/>
</dbReference>
<name>E1Z4V3_CHLVA</name>
<dbReference type="RefSeq" id="XP_005851513.1">
    <property type="nucleotide sequence ID" value="XM_005851451.1"/>
</dbReference>
<dbReference type="OMA" id="VHRNWTS"/>
<organism evidence="2">
    <name type="scientific">Chlorella variabilis</name>
    <name type="common">Green alga</name>
    <dbReference type="NCBI Taxonomy" id="554065"/>
    <lineage>
        <taxon>Eukaryota</taxon>
        <taxon>Viridiplantae</taxon>
        <taxon>Chlorophyta</taxon>
        <taxon>core chlorophytes</taxon>
        <taxon>Trebouxiophyceae</taxon>
        <taxon>Chlorellales</taxon>
        <taxon>Chlorellaceae</taxon>
        <taxon>Chlorella clade</taxon>
        <taxon>Chlorella</taxon>
    </lineage>
</organism>
<dbReference type="OrthoDB" id="415460at2759"/>
<reference evidence="1 2" key="1">
    <citation type="journal article" date="2010" name="Plant Cell">
        <title>The Chlorella variabilis NC64A genome reveals adaptation to photosymbiosis, coevolution with viruses, and cryptic sex.</title>
        <authorList>
            <person name="Blanc G."/>
            <person name="Duncan G."/>
            <person name="Agarkova I."/>
            <person name="Borodovsky M."/>
            <person name="Gurnon J."/>
            <person name="Kuo A."/>
            <person name="Lindquist E."/>
            <person name="Lucas S."/>
            <person name="Pangilinan J."/>
            <person name="Polle J."/>
            <person name="Salamov A."/>
            <person name="Terry A."/>
            <person name="Yamada T."/>
            <person name="Dunigan D.D."/>
            <person name="Grigoriev I.V."/>
            <person name="Claverie J.M."/>
            <person name="Van Etten J.L."/>
        </authorList>
    </citation>
    <scope>NUCLEOTIDE SEQUENCE [LARGE SCALE GENOMIC DNA]</scope>
    <source>
        <strain evidence="1 2">NC64A</strain>
    </source>
</reference>
<evidence type="ECO:0008006" key="3">
    <source>
        <dbReference type="Google" id="ProtNLM"/>
    </source>
</evidence>
<dbReference type="eggNOG" id="ENOG502RXMS">
    <property type="taxonomic scope" value="Eukaryota"/>
</dbReference>
<dbReference type="PANTHER" id="PTHR38666">
    <property type="match status" value="1"/>
</dbReference>
<dbReference type="Proteomes" id="UP000008141">
    <property type="component" value="Unassembled WGS sequence"/>
</dbReference>
<dbReference type="InterPro" id="IPR021610">
    <property type="entry name" value="DUF3228"/>
</dbReference>
<gene>
    <name evidence="1" type="ORF">CHLNCDRAFT_137929</name>
</gene>
<evidence type="ECO:0000313" key="1">
    <source>
        <dbReference type="EMBL" id="EFN59411.1"/>
    </source>
</evidence>
<dbReference type="STRING" id="554065.E1Z4V3"/>
<evidence type="ECO:0000313" key="2">
    <source>
        <dbReference type="Proteomes" id="UP000008141"/>
    </source>
</evidence>